<dbReference type="AlphaFoldDB" id="A0A5E6ZW24"/>
<organism evidence="1 2">
    <name type="scientific">Pseudomonas fluorescens</name>
    <dbReference type="NCBI Taxonomy" id="294"/>
    <lineage>
        <taxon>Bacteria</taxon>
        <taxon>Pseudomonadati</taxon>
        <taxon>Pseudomonadota</taxon>
        <taxon>Gammaproteobacteria</taxon>
        <taxon>Pseudomonadales</taxon>
        <taxon>Pseudomonadaceae</taxon>
        <taxon>Pseudomonas</taxon>
    </lineage>
</organism>
<evidence type="ECO:0000313" key="1">
    <source>
        <dbReference type="EMBL" id="VVN68461.1"/>
    </source>
</evidence>
<accession>A0A5E6ZW24</accession>
<sequence length="222" mass="25081">MSQDDLNRSVVAHLFLAGKPLVLNYQLMENRLKRPRLTAAQRAEYNRQLSEEGGFLTVADRESDDPLLIHFRSENDRYTMRVVTPGMFFGFFLSMEKIQSAAGETVATGNLVVTQDDNPTRFYMNALGVGPQRLLNVARKPLVSERAIDEPVVETVALRKQDEILGPTYIYKNESRLENDPQRYFSDTFLRAAHVIWDPVPAEFGVQVRGSGIVEFSDIGLA</sequence>
<proteinExistence type="predicted"/>
<name>A0A5E6ZW24_PSEFL</name>
<dbReference type="Proteomes" id="UP000326018">
    <property type="component" value="Unassembled WGS sequence"/>
</dbReference>
<dbReference type="RefSeq" id="WP_150700579.1">
    <property type="nucleotide sequence ID" value="NZ_CABVIB010000001.1"/>
</dbReference>
<evidence type="ECO:0000313" key="2">
    <source>
        <dbReference type="Proteomes" id="UP000326018"/>
    </source>
</evidence>
<gene>
    <name evidence="1" type="ORF">PS712_00256</name>
</gene>
<protein>
    <submittedName>
        <fullName evidence="1">Uncharacterized protein</fullName>
    </submittedName>
</protein>
<dbReference type="EMBL" id="CABVIB010000001">
    <property type="protein sequence ID" value="VVN68461.1"/>
    <property type="molecule type" value="Genomic_DNA"/>
</dbReference>
<dbReference type="OrthoDB" id="6957043at2"/>
<reference evidence="1 2" key="1">
    <citation type="submission" date="2019-09" db="EMBL/GenBank/DDBJ databases">
        <authorList>
            <person name="Chandra G."/>
            <person name="Truman W A."/>
        </authorList>
    </citation>
    <scope>NUCLEOTIDE SEQUENCE [LARGE SCALE GENOMIC DNA]</scope>
    <source>
        <strain evidence="1">PS712</strain>
    </source>
</reference>